<protein>
    <submittedName>
        <fullName evidence="1">Uncharacterized protein</fullName>
    </submittedName>
</protein>
<dbReference type="OrthoDB" id="2990971at2"/>
<keyword evidence="2" id="KW-1185">Reference proteome</keyword>
<dbReference type="RefSeq" id="WP_058299760.1">
    <property type="nucleotide sequence ID" value="NZ_FMAU01000007.1"/>
</dbReference>
<accession>A0A0V8H9H6</accession>
<reference evidence="2" key="1">
    <citation type="submission" date="2016-08" db="EMBL/GenBank/DDBJ databases">
        <authorList>
            <person name="Varghese N."/>
            <person name="Submissions Spin"/>
        </authorList>
    </citation>
    <scope>NUCLEOTIDE SEQUENCE [LARGE SCALE GENOMIC DNA]</scope>
    <source>
        <strain evidence="2">SGD-1123</strain>
    </source>
</reference>
<organism evidence="1 2">
    <name type="scientific">[Bacillus] enclensis</name>
    <dbReference type="NCBI Taxonomy" id="1402860"/>
    <lineage>
        <taxon>Bacteria</taxon>
        <taxon>Bacillati</taxon>
        <taxon>Bacillota</taxon>
        <taxon>Bacilli</taxon>
        <taxon>Bacillales</taxon>
        <taxon>Bacillaceae</taxon>
        <taxon>Rossellomorea</taxon>
    </lineage>
</organism>
<evidence type="ECO:0000313" key="1">
    <source>
        <dbReference type="EMBL" id="SCC31699.1"/>
    </source>
</evidence>
<dbReference type="EMBL" id="FMAU01000007">
    <property type="protein sequence ID" value="SCC31699.1"/>
    <property type="molecule type" value="Genomic_DNA"/>
</dbReference>
<gene>
    <name evidence="1" type="ORF">GA0061094_3923</name>
</gene>
<proteinExistence type="predicted"/>
<evidence type="ECO:0000313" key="2">
    <source>
        <dbReference type="Proteomes" id="UP000181997"/>
    </source>
</evidence>
<dbReference type="AlphaFoldDB" id="A0A0V8H9H6"/>
<dbReference type="Proteomes" id="UP000181997">
    <property type="component" value="Unassembled WGS sequence"/>
</dbReference>
<sequence length="254" mass="30401">MKYKEIWIKENIFDWEGFRSSWTLNDSMYLERPYQIWGHSLDLFNIKEDNSFHRADGISNLKRSINHRLQSIEQIYQFKTLGILNKPKGYLELLETLGLVRPYIMKQLFEIRNDIEHRDILPPNKERCNELLDIVWYFLKSTDNLVQILKSEGEYTLYTHNEAETNYSFSIELNYGEINKSSIRGWFPNNYINYEKGDGYLKVLLEDIHGKEKWEDNENSYHKNKLDSDKWINGYINFEPNNIVKPIKSVLSLL</sequence>
<name>A0A0V8H9H6_9BACI</name>